<comment type="caution">
    <text evidence="2">The sequence shown here is derived from an EMBL/GenBank/DDBJ whole genome shotgun (WGS) entry which is preliminary data.</text>
</comment>
<keyword evidence="1" id="KW-0732">Signal</keyword>
<evidence type="ECO:0000313" key="3">
    <source>
        <dbReference type="Proteomes" id="UP001154312"/>
    </source>
</evidence>
<evidence type="ECO:0000256" key="1">
    <source>
        <dbReference type="SAM" id="SignalP"/>
    </source>
</evidence>
<reference evidence="2" key="1">
    <citation type="submission" date="2022-02" db="EMBL/GenBank/DDBJ databases">
        <authorList>
            <person name="Leng L."/>
        </authorList>
    </citation>
    <scope>NUCLEOTIDE SEQUENCE</scope>
    <source>
        <strain evidence="2">JI</strain>
    </source>
</reference>
<dbReference type="PROSITE" id="PS51257">
    <property type="entry name" value="PROKAR_LIPOPROTEIN"/>
    <property type="match status" value="1"/>
</dbReference>
<protein>
    <recommendedName>
        <fullName evidence="4">Spi protease inhibitor domain-containing protein</fullName>
    </recommendedName>
</protein>
<dbReference type="RefSeq" id="WP_277443699.1">
    <property type="nucleotide sequence ID" value="NZ_JAKOAV010000013.1"/>
</dbReference>
<sequence>MKTARLIIALLIFTSISGCAMDEKKLSDDQGRKTIVTMDQAITEYLENSIIPILPPPGVKTFAAYDLLGVSENGDEKTAYMLADIWTYGVEPSVGIGPRSASFLPLALILREENGGFTVVGHRQPRDGSNNWPDIKQIFPEEYHERILDYHKTGKGQEMEQSIRERVNNYLKTVGIENTV</sequence>
<keyword evidence="3" id="KW-1185">Reference proteome</keyword>
<evidence type="ECO:0008006" key="4">
    <source>
        <dbReference type="Google" id="ProtNLM"/>
    </source>
</evidence>
<feature type="signal peptide" evidence="1">
    <location>
        <begin position="1"/>
        <end position="20"/>
    </location>
</feature>
<organism evidence="2 3">
    <name type="scientific">Pelotomaculum isophthalicicum JI</name>
    <dbReference type="NCBI Taxonomy" id="947010"/>
    <lineage>
        <taxon>Bacteria</taxon>
        <taxon>Bacillati</taxon>
        <taxon>Bacillota</taxon>
        <taxon>Clostridia</taxon>
        <taxon>Eubacteriales</taxon>
        <taxon>Desulfotomaculaceae</taxon>
        <taxon>Pelotomaculum</taxon>
    </lineage>
</organism>
<feature type="chain" id="PRO_5040750930" description="Spi protease inhibitor domain-containing protein" evidence="1">
    <location>
        <begin position="21"/>
        <end position="180"/>
    </location>
</feature>
<proteinExistence type="predicted"/>
<evidence type="ECO:0000313" key="2">
    <source>
        <dbReference type="EMBL" id="MDF9408377.1"/>
    </source>
</evidence>
<gene>
    <name evidence="2" type="ORF">L7E55_08405</name>
</gene>
<dbReference type="AlphaFoldDB" id="A0A9X4GZ49"/>
<dbReference type="Proteomes" id="UP001154312">
    <property type="component" value="Unassembled WGS sequence"/>
</dbReference>
<accession>A0A9X4GZ49</accession>
<dbReference type="EMBL" id="JAKOAV010000013">
    <property type="protein sequence ID" value="MDF9408377.1"/>
    <property type="molecule type" value="Genomic_DNA"/>
</dbReference>
<name>A0A9X4GZ49_9FIRM</name>